<dbReference type="eggNOG" id="COG1216">
    <property type="taxonomic scope" value="Bacteria"/>
</dbReference>
<dbReference type="PANTHER" id="PTHR43179">
    <property type="entry name" value="RHAMNOSYLTRANSFERASE WBBL"/>
    <property type="match status" value="1"/>
</dbReference>
<dbReference type="STRING" id="743721.Psesu_2458"/>
<reference evidence="4 5" key="1">
    <citation type="submission" date="2011-01" db="EMBL/GenBank/DDBJ databases">
        <title>Complete sequence of Pseudoxanthomonas suwonensis 11-1.</title>
        <authorList>
            <consortium name="US DOE Joint Genome Institute"/>
            <person name="Lucas S."/>
            <person name="Copeland A."/>
            <person name="Lapidus A."/>
            <person name="Cheng J.-F."/>
            <person name="Goodwin L."/>
            <person name="Pitluck S."/>
            <person name="Teshima H."/>
            <person name="Detter J.C."/>
            <person name="Han C."/>
            <person name="Tapia R."/>
            <person name="Land M."/>
            <person name="Hauser L."/>
            <person name="Kyrpides N."/>
            <person name="Ivanova N."/>
            <person name="Ovchinnikova G."/>
            <person name="Siebers A.K."/>
            <person name="Allgaier M."/>
            <person name="Thelen M.P."/>
            <person name="Hugenholtz P."/>
            <person name="Gladden J."/>
            <person name="Woyke T."/>
        </authorList>
    </citation>
    <scope>NUCLEOTIDE SEQUENCE [LARGE SCALE GENOMIC DNA]</scope>
    <source>
        <strain evidence="5">11-1</strain>
    </source>
</reference>
<keyword evidence="2" id="KW-0328">Glycosyltransferase</keyword>
<dbReference type="Gene3D" id="3.90.550.10">
    <property type="entry name" value="Spore Coat Polysaccharide Biosynthesis Protein SpsA, Chain A"/>
    <property type="match status" value="1"/>
</dbReference>
<proteinExistence type="inferred from homology"/>
<keyword evidence="3 4" id="KW-0808">Transferase</keyword>
<accession>E6WW82</accession>
<dbReference type="Pfam" id="PF13641">
    <property type="entry name" value="Glyco_tranf_2_3"/>
    <property type="match status" value="1"/>
</dbReference>
<dbReference type="InterPro" id="IPR029044">
    <property type="entry name" value="Nucleotide-diphossugar_trans"/>
</dbReference>
<evidence type="ECO:0000256" key="1">
    <source>
        <dbReference type="ARBA" id="ARBA00006739"/>
    </source>
</evidence>
<protein>
    <submittedName>
        <fullName evidence="4">Glycosyl transferase family 2</fullName>
    </submittedName>
</protein>
<name>E6WW82_PSEUU</name>
<dbReference type="PANTHER" id="PTHR43179:SF12">
    <property type="entry name" value="GALACTOFURANOSYLTRANSFERASE GLFT2"/>
    <property type="match status" value="1"/>
</dbReference>
<evidence type="ECO:0000256" key="3">
    <source>
        <dbReference type="ARBA" id="ARBA00022679"/>
    </source>
</evidence>
<evidence type="ECO:0000313" key="5">
    <source>
        <dbReference type="Proteomes" id="UP000008632"/>
    </source>
</evidence>
<dbReference type="GO" id="GO:0016757">
    <property type="term" value="F:glycosyltransferase activity"/>
    <property type="evidence" value="ECO:0007669"/>
    <property type="project" value="UniProtKB-KW"/>
</dbReference>
<gene>
    <name evidence="4" type="ordered locus">Psesu_2458</name>
</gene>
<organism evidence="4 5">
    <name type="scientific">Pseudoxanthomonas suwonensis (strain 11-1)</name>
    <dbReference type="NCBI Taxonomy" id="743721"/>
    <lineage>
        <taxon>Bacteria</taxon>
        <taxon>Pseudomonadati</taxon>
        <taxon>Pseudomonadota</taxon>
        <taxon>Gammaproteobacteria</taxon>
        <taxon>Lysobacterales</taxon>
        <taxon>Lysobacteraceae</taxon>
        <taxon>Pseudoxanthomonas</taxon>
    </lineage>
</organism>
<dbReference type="KEGG" id="psu:Psesu_2458"/>
<keyword evidence="5" id="KW-1185">Reference proteome</keyword>
<sequence length="526" mass="56971">MGWPWSRTTLDDFARALPFEHLLRKRSPDEALARWRTEAAAWAGCESPRVALLLDCAGDMEAARDTATCWRLQAWPHCVLVATGSGAQSVAEWARARGMHVACMPGLSSGLPGIADWVLPARAGDLLHPSLAGVVALAARRGADAVAWDWLEGQRRGRRLSLSFRHRAPWRDDLAELDHDQRGRAFAVPASAWTGAGVEEAWQVRMGHPATSPHVHPEPLQVLPPGGCGQEFSPHRAEALFKVAFEDGPNGPRPAQAATGVSVVVLYRDRAELTLRALRSVVAQRFSGRLQLVLVDNQSSADTRDVIRRYLGTLPQSVESVLVEYDAPFNHSRQCNLGIEAATQEVVLMLNNDVELLDADAVDTMARWAMVPGIATAGACIVDAEGQPRGGGFRCRRTPGAESNSPVEEASGAAAARSRMTVGNTFACVAMRRQAYRELGGLDELAFPVGYNDVDFCLRATAAGWRHVNLAGCRATHAVGASRSKTDEVAQKLALRVAHPWVPVVALRERDVEPVNLPEAKLPDPP</sequence>
<comment type="similarity">
    <text evidence="1">Belongs to the glycosyltransferase 2 family.</text>
</comment>
<dbReference type="HOGENOM" id="CLU_517651_0_0_6"/>
<dbReference type="AlphaFoldDB" id="E6WW82"/>
<dbReference type="Proteomes" id="UP000008632">
    <property type="component" value="Chromosome"/>
</dbReference>
<dbReference type="SUPFAM" id="SSF53448">
    <property type="entry name" value="Nucleotide-diphospho-sugar transferases"/>
    <property type="match status" value="1"/>
</dbReference>
<evidence type="ECO:0000313" key="4">
    <source>
        <dbReference type="EMBL" id="ADV28290.1"/>
    </source>
</evidence>
<evidence type="ECO:0000256" key="2">
    <source>
        <dbReference type="ARBA" id="ARBA00022676"/>
    </source>
</evidence>
<dbReference type="RefSeq" id="WP_013536117.1">
    <property type="nucleotide sequence ID" value="NC_014924.1"/>
</dbReference>
<dbReference type="EMBL" id="CP002446">
    <property type="protein sequence ID" value="ADV28290.1"/>
    <property type="molecule type" value="Genomic_DNA"/>
</dbReference>